<reference evidence="1" key="1">
    <citation type="journal article" date="2019" name="bioRxiv">
        <title>The Genome of the Zebra Mussel, Dreissena polymorpha: A Resource for Invasive Species Research.</title>
        <authorList>
            <person name="McCartney M.A."/>
            <person name="Auch B."/>
            <person name="Kono T."/>
            <person name="Mallez S."/>
            <person name="Zhang Y."/>
            <person name="Obille A."/>
            <person name="Becker A."/>
            <person name="Abrahante J.E."/>
            <person name="Garbe J."/>
            <person name="Badalamenti J.P."/>
            <person name="Herman A."/>
            <person name="Mangelson H."/>
            <person name="Liachko I."/>
            <person name="Sullivan S."/>
            <person name="Sone E.D."/>
            <person name="Koren S."/>
            <person name="Silverstein K.A.T."/>
            <person name="Beckman K.B."/>
            <person name="Gohl D.M."/>
        </authorList>
    </citation>
    <scope>NUCLEOTIDE SEQUENCE</scope>
    <source>
        <strain evidence="1">Duluth1</strain>
        <tissue evidence="1">Whole animal</tissue>
    </source>
</reference>
<dbReference type="Proteomes" id="UP000828390">
    <property type="component" value="Unassembled WGS sequence"/>
</dbReference>
<reference evidence="1" key="2">
    <citation type="submission" date="2020-11" db="EMBL/GenBank/DDBJ databases">
        <authorList>
            <person name="McCartney M.A."/>
            <person name="Auch B."/>
            <person name="Kono T."/>
            <person name="Mallez S."/>
            <person name="Becker A."/>
            <person name="Gohl D.M."/>
            <person name="Silverstein K.A.T."/>
            <person name="Koren S."/>
            <person name="Bechman K.B."/>
            <person name="Herman A."/>
            <person name="Abrahante J.E."/>
            <person name="Garbe J."/>
        </authorList>
    </citation>
    <scope>NUCLEOTIDE SEQUENCE</scope>
    <source>
        <strain evidence="1">Duluth1</strain>
        <tissue evidence="1">Whole animal</tissue>
    </source>
</reference>
<comment type="caution">
    <text evidence="1">The sequence shown here is derived from an EMBL/GenBank/DDBJ whole genome shotgun (WGS) entry which is preliminary data.</text>
</comment>
<evidence type="ECO:0000313" key="1">
    <source>
        <dbReference type="EMBL" id="KAH3719716.1"/>
    </source>
</evidence>
<dbReference type="AlphaFoldDB" id="A0A9D4C9V7"/>
<gene>
    <name evidence="1" type="ORF">DPMN_062583</name>
</gene>
<name>A0A9D4C9V7_DREPO</name>
<evidence type="ECO:0000313" key="2">
    <source>
        <dbReference type="Proteomes" id="UP000828390"/>
    </source>
</evidence>
<protein>
    <submittedName>
        <fullName evidence="1">Uncharacterized protein</fullName>
    </submittedName>
</protein>
<dbReference type="EMBL" id="JAIWYP010000013">
    <property type="protein sequence ID" value="KAH3719716.1"/>
    <property type="molecule type" value="Genomic_DNA"/>
</dbReference>
<accession>A0A9D4C9V7</accession>
<sequence length="62" mass="7440">MTCLYVKCRSNNHYDFARQKSQQSSYNISSCGFFKGSDWRRAMRYSLKHATDFIYLEKKTKN</sequence>
<organism evidence="1 2">
    <name type="scientific">Dreissena polymorpha</name>
    <name type="common">Zebra mussel</name>
    <name type="synonym">Mytilus polymorpha</name>
    <dbReference type="NCBI Taxonomy" id="45954"/>
    <lineage>
        <taxon>Eukaryota</taxon>
        <taxon>Metazoa</taxon>
        <taxon>Spiralia</taxon>
        <taxon>Lophotrochozoa</taxon>
        <taxon>Mollusca</taxon>
        <taxon>Bivalvia</taxon>
        <taxon>Autobranchia</taxon>
        <taxon>Heteroconchia</taxon>
        <taxon>Euheterodonta</taxon>
        <taxon>Imparidentia</taxon>
        <taxon>Neoheterodontei</taxon>
        <taxon>Myida</taxon>
        <taxon>Dreissenoidea</taxon>
        <taxon>Dreissenidae</taxon>
        <taxon>Dreissena</taxon>
    </lineage>
</organism>
<proteinExistence type="predicted"/>
<keyword evidence="2" id="KW-1185">Reference proteome</keyword>